<evidence type="ECO:0000256" key="2">
    <source>
        <dbReference type="ARBA" id="ARBA00004123"/>
    </source>
</evidence>
<dbReference type="FunFam" id="3.40.50.1010:FF:000021">
    <property type="entry name" value="DIS3-like exonuclease 1 isoform X1"/>
    <property type="match status" value="1"/>
</dbReference>
<accession>A0A8S1J1E5</accession>
<dbReference type="Gene3D" id="2.40.50.690">
    <property type="match status" value="1"/>
</dbReference>
<dbReference type="Gene3D" id="2.40.50.700">
    <property type="match status" value="1"/>
</dbReference>
<dbReference type="OrthoDB" id="372421at2759"/>
<feature type="region of interest" description="Disordered" evidence="14">
    <location>
        <begin position="202"/>
        <end position="221"/>
    </location>
</feature>
<dbReference type="GO" id="GO:0000176">
    <property type="term" value="C:nuclear exosome (RNase complex)"/>
    <property type="evidence" value="ECO:0007669"/>
    <property type="project" value="TreeGrafter"/>
</dbReference>
<evidence type="ECO:0000256" key="5">
    <source>
        <dbReference type="ARBA" id="ARBA00022490"/>
    </source>
</evidence>
<evidence type="ECO:0000256" key="13">
    <source>
        <dbReference type="RuleBase" id="RU003901"/>
    </source>
</evidence>
<feature type="region of interest" description="Disordered" evidence="14">
    <location>
        <begin position="290"/>
        <end position="318"/>
    </location>
</feature>
<dbReference type="InterPro" id="IPR041505">
    <property type="entry name" value="Dis3_CSD2"/>
</dbReference>
<dbReference type="PROSITE" id="PS01175">
    <property type="entry name" value="RIBONUCLEASE_II"/>
    <property type="match status" value="1"/>
</dbReference>
<dbReference type="PANTHER" id="PTHR23355">
    <property type="entry name" value="RIBONUCLEASE"/>
    <property type="match status" value="1"/>
</dbReference>
<dbReference type="CDD" id="cd09862">
    <property type="entry name" value="PIN_Rrp44-like"/>
    <property type="match status" value="1"/>
</dbReference>
<feature type="domain" description="RNB" evidence="16">
    <location>
        <begin position="484"/>
        <end position="818"/>
    </location>
</feature>
<dbReference type="EMBL" id="CAJHUC010001145">
    <property type="protein sequence ID" value="CAD7699984.1"/>
    <property type="molecule type" value="Genomic_DNA"/>
</dbReference>
<dbReference type="Gene3D" id="2.40.50.140">
    <property type="entry name" value="Nucleic acid-binding proteins"/>
    <property type="match status" value="1"/>
</dbReference>
<dbReference type="GO" id="GO:0071031">
    <property type="term" value="P:nuclear mRNA surveillance of mRNA 3'-end processing"/>
    <property type="evidence" value="ECO:0007669"/>
    <property type="project" value="TreeGrafter"/>
</dbReference>
<dbReference type="SUPFAM" id="SSF50249">
    <property type="entry name" value="Nucleic acid-binding proteins"/>
    <property type="match status" value="2"/>
</dbReference>
<dbReference type="GO" id="GO:0004519">
    <property type="term" value="F:endonuclease activity"/>
    <property type="evidence" value="ECO:0007669"/>
    <property type="project" value="TreeGrafter"/>
</dbReference>
<dbReference type="SUPFAM" id="SSF88723">
    <property type="entry name" value="PIN domain-like"/>
    <property type="match status" value="1"/>
</dbReference>
<keyword evidence="8" id="KW-0378">Hydrolase</keyword>
<evidence type="ECO:0000256" key="3">
    <source>
        <dbReference type="ARBA" id="ARBA00004496"/>
    </source>
</evidence>
<keyword evidence="7" id="KW-0540">Nuclease</keyword>
<keyword evidence="10" id="KW-0269">Exonuclease</keyword>
<evidence type="ECO:0000256" key="1">
    <source>
        <dbReference type="ARBA" id="ARBA00001946"/>
    </source>
</evidence>
<dbReference type="Pfam" id="PF13638">
    <property type="entry name" value="PIN_4"/>
    <property type="match status" value="1"/>
</dbReference>
<comment type="similarity">
    <text evidence="4 13">Belongs to the RNR ribonuclease family.</text>
</comment>
<dbReference type="GO" id="GO:0006364">
    <property type="term" value="P:rRNA processing"/>
    <property type="evidence" value="ECO:0007669"/>
    <property type="project" value="UniProtKB-KW"/>
</dbReference>
<dbReference type="PANTHER" id="PTHR23355:SF35">
    <property type="entry name" value="EXOSOME COMPLEX EXONUCLEASE RRP44"/>
    <property type="match status" value="1"/>
</dbReference>
<dbReference type="Pfam" id="PF17215">
    <property type="entry name" value="Rrp44_S1"/>
    <property type="match status" value="1"/>
</dbReference>
<dbReference type="GO" id="GO:0019899">
    <property type="term" value="F:enzyme binding"/>
    <property type="evidence" value="ECO:0007669"/>
    <property type="project" value="UniProtKB-ARBA"/>
</dbReference>
<evidence type="ECO:0000256" key="12">
    <source>
        <dbReference type="ARBA" id="ARBA00023242"/>
    </source>
</evidence>
<evidence type="ECO:0000256" key="11">
    <source>
        <dbReference type="ARBA" id="ARBA00022884"/>
    </source>
</evidence>
<keyword evidence="5" id="KW-0963">Cytoplasm</keyword>
<organism evidence="17 18">
    <name type="scientific">Ostreobium quekettii</name>
    <dbReference type="NCBI Taxonomy" id="121088"/>
    <lineage>
        <taxon>Eukaryota</taxon>
        <taxon>Viridiplantae</taxon>
        <taxon>Chlorophyta</taxon>
        <taxon>core chlorophytes</taxon>
        <taxon>Ulvophyceae</taxon>
        <taxon>TCBD clade</taxon>
        <taxon>Bryopsidales</taxon>
        <taxon>Ostreobineae</taxon>
        <taxon>Ostreobiaceae</taxon>
        <taxon>Ostreobium</taxon>
    </lineage>
</organism>
<proteinExistence type="inferred from homology"/>
<name>A0A8S1J1E5_9CHLO</name>
<dbReference type="GO" id="GO:0000177">
    <property type="term" value="C:cytoplasmic exosome (RNase complex)"/>
    <property type="evidence" value="ECO:0007669"/>
    <property type="project" value="TreeGrafter"/>
</dbReference>
<evidence type="ECO:0000259" key="15">
    <source>
        <dbReference type="SMART" id="SM00670"/>
    </source>
</evidence>
<comment type="caution">
    <text evidence="17">The sequence shown here is derived from an EMBL/GenBank/DDBJ whole genome shotgun (WGS) entry which is preliminary data.</text>
</comment>
<dbReference type="InterPro" id="IPR022966">
    <property type="entry name" value="RNase_II/R_CS"/>
</dbReference>
<dbReference type="Proteomes" id="UP000708148">
    <property type="component" value="Unassembled WGS sequence"/>
</dbReference>
<evidence type="ECO:0000259" key="16">
    <source>
        <dbReference type="SMART" id="SM00955"/>
    </source>
</evidence>
<sequence>MWQKNAYLKKTRQGNVVKVVREHYLRDDISSGTPLDPQCSPSDAKLSADARHYLVVDTNVVLKATDFLEHSSIDDVIVPSIVLQEAKSRNLSAYHRIRALAADPQRRFYVFANENHRDTYVKQKDGELINDRNDRAIRAVVSWYKQLLGDKMQVILLSGDRENRRLAREECGAEACSVQEYARMRTDDKELLDLAAHWGQQEFDEDDESEGKSKKRRRIYEDHRPLSSLTQGIKNGTLHQGVLNVSRYCWHEGFVPSSIGQEIRIEGVSRMNRAMAGDVVVVEIVPDNVASRSGSRPGAADGPDADEEDDGYDVGDETTGLEASAVHGVDDAICLQGPQDDDSSTKPPSGQVVGIIKRAWRTRGYCGTIMPPRDGKDFVPGRARWVRFRPKDRRFPHMMMRTAQADQLLGKNIVAVVEEWQSHRRLPDCRYVRTIGTVGDTEAETDVLLMENDIATSPFTPEVLACLPPLPWDVGPADVADPHRRDLRHLCVCSVDPPGCKDIDDALHVRLLPNGNYELGVHIADVTHFVKPETALDTEAAQRGTTVYLVQRRIDMLPKALTEDICSLRGNVDRLAFSVLWEATLEGDVLHDKTTFTKSIIRSRAALTYEEAQTRIDDDRLTDDVSMSLKALARFGQILRKRRMEKGALELASPEVKLSIDTESLNPTDIGLSQVRLANKMVEEMMLLANSTVAEKILSRFPSSACLRRHPAAPRSKYEPLLKALEPHGVSLDVTSNKRLAETLDGAVLPGDPFFNTIVRMMATRCMNEAQYFGAAQYSRSEYYHFGLAMDLYTHFTSPIRRYADCLVHRFLAASMDQEVLPASAHDVDTVKGVTDNLNVRHRNAQFAGRASVTLFTLIYFKQKGTVTEAARVVGLRKKSVIVFVPKYGIEGMVGRILSGGEEAAKWDYVMNKSGNGVVSQSGKRSLKVFDSVTVRIEVKTTQGYEEEVIMSLVDEDAAQSADADMDTADAMDET</sequence>
<dbReference type="InterPro" id="IPR029060">
    <property type="entry name" value="PIN-like_dom_sf"/>
</dbReference>
<evidence type="ECO:0000313" key="18">
    <source>
        <dbReference type="Proteomes" id="UP000708148"/>
    </source>
</evidence>
<dbReference type="GO" id="GO:0003723">
    <property type="term" value="F:RNA binding"/>
    <property type="evidence" value="ECO:0007669"/>
    <property type="project" value="UniProtKB-KW"/>
</dbReference>
<keyword evidence="18" id="KW-1185">Reference proteome</keyword>
<feature type="compositionally biased region" description="Acidic residues" evidence="14">
    <location>
        <begin position="303"/>
        <end position="316"/>
    </location>
</feature>
<keyword evidence="12" id="KW-0539">Nucleus</keyword>
<evidence type="ECO:0000256" key="6">
    <source>
        <dbReference type="ARBA" id="ARBA00022552"/>
    </source>
</evidence>
<dbReference type="InterPro" id="IPR001900">
    <property type="entry name" value="RNase_II/R"/>
</dbReference>
<keyword evidence="9" id="KW-0271">Exosome</keyword>
<evidence type="ECO:0000256" key="8">
    <source>
        <dbReference type="ARBA" id="ARBA00022801"/>
    </source>
</evidence>
<dbReference type="SMART" id="SM00670">
    <property type="entry name" value="PINc"/>
    <property type="match status" value="1"/>
</dbReference>
<keyword evidence="6" id="KW-0698">rRNA processing</keyword>
<dbReference type="GO" id="GO:0000175">
    <property type="term" value="F:3'-5'-RNA exonuclease activity"/>
    <property type="evidence" value="ECO:0007669"/>
    <property type="project" value="TreeGrafter"/>
</dbReference>
<dbReference type="InterPro" id="IPR012340">
    <property type="entry name" value="NA-bd_OB-fold"/>
</dbReference>
<evidence type="ECO:0000256" key="7">
    <source>
        <dbReference type="ARBA" id="ARBA00022722"/>
    </source>
</evidence>
<protein>
    <submittedName>
        <fullName evidence="17">Uncharacterized protein</fullName>
    </submittedName>
</protein>
<dbReference type="Gene3D" id="3.40.50.1010">
    <property type="entry name" value="5'-nuclease"/>
    <property type="match status" value="1"/>
</dbReference>
<dbReference type="Pfam" id="PF00773">
    <property type="entry name" value="RNB"/>
    <property type="match status" value="1"/>
</dbReference>
<evidence type="ECO:0000256" key="4">
    <source>
        <dbReference type="ARBA" id="ARBA00005785"/>
    </source>
</evidence>
<dbReference type="SMART" id="SM00955">
    <property type="entry name" value="RNB"/>
    <property type="match status" value="1"/>
</dbReference>
<comment type="cofactor">
    <cofactor evidence="1">
        <name>Mg(2+)</name>
        <dbReference type="ChEBI" id="CHEBI:18420"/>
    </cofactor>
</comment>
<dbReference type="InterPro" id="IPR033771">
    <property type="entry name" value="Rrp44_CSD1"/>
</dbReference>
<gene>
    <name evidence="17" type="ORF">OSTQU699_LOCUS5343</name>
</gene>
<dbReference type="GO" id="GO:0016075">
    <property type="term" value="P:rRNA catabolic process"/>
    <property type="evidence" value="ECO:0007669"/>
    <property type="project" value="TreeGrafter"/>
</dbReference>
<comment type="subcellular location">
    <subcellularLocation>
        <location evidence="3">Cytoplasm</location>
    </subcellularLocation>
    <subcellularLocation>
        <location evidence="2">Nucleus</location>
    </subcellularLocation>
</comment>
<dbReference type="AlphaFoldDB" id="A0A8S1J1E5"/>
<dbReference type="InterPro" id="IPR002716">
    <property type="entry name" value="PIN_dom"/>
</dbReference>
<feature type="domain" description="PIN" evidence="15">
    <location>
        <begin position="52"/>
        <end position="165"/>
    </location>
</feature>
<keyword evidence="11" id="KW-0694">RNA-binding</keyword>
<evidence type="ECO:0000256" key="14">
    <source>
        <dbReference type="SAM" id="MobiDB-lite"/>
    </source>
</evidence>
<dbReference type="Pfam" id="PF17216">
    <property type="entry name" value="Rrp44_CSD1"/>
    <property type="match status" value="1"/>
</dbReference>
<evidence type="ECO:0000313" key="17">
    <source>
        <dbReference type="EMBL" id="CAD7699984.1"/>
    </source>
</evidence>
<reference evidence="17" key="1">
    <citation type="submission" date="2020-12" db="EMBL/GenBank/DDBJ databases">
        <authorList>
            <person name="Iha C."/>
        </authorList>
    </citation>
    <scope>NUCLEOTIDE SEQUENCE</scope>
</reference>
<dbReference type="InterPro" id="IPR033770">
    <property type="entry name" value="RRP44_S1"/>
</dbReference>
<dbReference type="InterPro" id="IPR050180">
    <property type="entry name" value="RNR_Ribonuclease"/>
</dbReference>
<dbReference type="Pfam" id="PF17849">
    <property type="entry name" value="OB_Dis3"/>
    <property type="match status" value="1"/>
</dbReference>
<evidence type="ECO:0000256" key="9">
    <source>
        <dbReference type="ARBA" id="ARBA00022835"/>
    </source>
</evidence>
<evidence type="ECO:0000256" key="10">
    <source>
        <dbReference type="ARBA" id="ARBA00022839"/>
    </source>
</evidence>